<dbReference type="Gene3D" id="3.90.190.10">
    <property type="entry name" value="Protein tyrosine phosphatase superfamily"/>
    <property type="match status" value="1"/>
</dbReference>
<reference evidence="7" key="1">
    <citation type="submission" date="2021-02" db="EMBL/GenBank/DDBJ databases">
        <authorList>
            <person name="Dougan E. K."/>
            <person name="Rhodes N."/>
            <person name="Thang M."/>
            <person name="Chan C."/>
        </authorList>
    </citation>
    <scope>NUCLEOTIDE SEQUENCE</scope>
</reference>
<dbReference type="EMBL" id="CAJNNV010000757">
    <property type="protein sequence ID" value="CAE8583496.1"/>
    <property type="molecule type" value="Genomic_DNA"/>
</dbReference>
<dbReference type="OrthoDB" id="333821at2759"/>
<dbReference type="InterPro" id="IPR029021">
    <property type="entry name" value="Prot-tyrosine_phosphatase-like"/>
</dbReference>
<keyword evidence="8" id="KW-1185">Reference proteome</keyword>
<dbReference type="Gene3D" id="3.40.50.150">
    <property type="entry name" value="Vaccinia Virus protein VP39"/>
    <property type="match status" value="1"/>
</dbReference>
<feature type="domain" description="Tyrosine-protein phosphatase" evidence="6">
    <location>
        <begin position="11"/>
        <end position="158"/>
    </location>
</feature>
<dbReference type="PROSITE" id="PS51682">
    <property type="entry name" value="SAM_OMT_I"/>
    <property type="match status" value="1"/>
</dbReference>
<dbReference type="CDD" id="cd14498">
    <property type="entry name" value="DSP"/>
    <property type="match status" value="1"/>
</dbReference>
<dbReference type="AlphaFoldDB" id="A0A813D7G6"/>
<dbReference type="InterPro" id="IPR020422">
    <property type="entry name" value="TYR_PHOSPHATASE_DUAL_dom"/>
</dbReference>
<keyword evidence="1" id="KW-0489">Methyltransferase</keyword>
<evidence type="ECO:0000313" key="8">
    <source>
        <dbReference type="Proteomes" id="UP000654075"/>
    </source>
</evidence>
<evidence type="ECO:0000313" key="7">
    <source>
        <dbReference type="EMBL" id="CAE8583496.1"/>
    </source>
</evidence>
<dbReference type="PROSITE" id="PS50054">
    <property type="entry name" value="TYR_PHOSPHATASE_DUAL"/>
    <property type="match status" value="1"/>
</dbReference>
<proteinExistence type="inferred from homology"/>
<keyword evidence="2" id="KW-0808">Transferase</keyword>
<dbReference type="SUPFAM" id="SSF52799">
    <property type="entry name" value="(Phosphotyrosine protein) phosphatases II"/>
    <property type="match status" value="1"/>
</dbReference>
<dbReference type="PROSITE" id="PS51375">
    <property type="entry name" value="PPR"/>
    <property type="match status" value="2"/>
</dbReference>
<evidence type="ECO:0000256" key="4">
    <source>
        <dbReference type="ARBA" id="ARBA00023453"/>
    </source>
</evidence>
<evidence type="ECO:0000256" key="2">
    <source>
        <dbReference type="ARBA" id="ARBA00022679"/>
    </source>
</evidence>
<evidence type="ECO:0000256" key="5">
    <source>
        <dbReference type="PROSITE-ProRule" id="PRU00708"/>
    </source>
</evidence>
<accession>A0A813D7G6</accession>
<dbReference type="PANTHER" id="PTHR46653">
    <property type="entry name" value="SPECIFICITY PROTEIN PHOSPHATASE, PUTATIVE-RELATED"/>
    <property type="match status" value="1"/>
</dbReference>
<comment type="similarity">
    <text evidence="4">Belongs to the class I-like SAM-binding methyltransferase superfamily. Cation-dependent O-methyltransferase family.</text>
</comment>
<evidence type="ECO:0000259" key="6">
    <source>
        <dbReference type="PROSITE" id="PS50054"/>
    </source>
</evidence>
<feature type="repeat" description="PPR" evidence="5">
    <location>
        <begin position="441"/>
        <end position="475"/>
    </location>
</feature>
<dbReference type="Proteomes" id="UP000654075">
    <property type="component" value="Unassembled WGS sequence"/>
</dbReference>
<dbReference type="SUPFAM" id="SSF53335">
    <property type="entry name" value="S-adenosyl-L-methionine-dependent methyltransferases"/>
    <property type="match status" value="1"/>
</dbReference>
<keyword evidence="3" id="KW-0949">S-adenosyl-L-methionine</keyword>
<feature type="repeat" description="PPR" evidence="5">
    <location>
        <begin position="405"/>
        <end position="440"/>
    </location>
</feature>
<name>A0A813D7G6_POLGL</name>
<comment type="caution">
    <text evidence="7">The sequence shown here is derived from an EMBL/GenBank/DDBJ whole genome shotgun (WGS) entry which is preliminary data.</text>
</comment>
<sequence>MASLANCEILGAVKIKDGLFVGDELAAQDLEFVVANKVTRVINCSGRQVPNHWETIGVAYLTYYWLDADSQIILDQREVVANETFHFIEQALEAAESVLIHSVRGQSRSCCVLAAYMMKKYSWGLRKTMEFLSSRRPDLELKPSFLQQLLSFERRVMQQSKQPFSLDWNDNNFRGLECEELLLRNTYMNSQMGPLAEIQLEAPNGASKPTRLAWNDGGVDDRLRLEKPAGAAETNTVVTQMVAGEVWDRDAEGRFGPRGRWWFHDVSGIHGRPGGWYFRDGQGGVQAAEEWQEQVEESTYAYVLALEELLSKMRGRGLGSPPCGEAFAAAIGSTCGSGRWAVALSLLADLESQAAGVGASDPESLAQALAKALAKALACAAQGRRQDVALGLLERLRQLGRGAASAQAYADSIEACGRAGGRWEEALALMSRMRAEGLEPTEDAYLAMLSCCGPQGRWREALQILFEIRRSGGHPRNFAFARAIEACGVAGQWEISLRLLSQAQGLTAAGRGSSFSIKGRSCSRACFSMAILACEVPGRWEQALRLLQDMKSSGGFEPALSEVGAAFAACEAAGADLAADALAERAAEAAARFSRSAGQAEANWRLYDVKKASQLWEYIQRNAEPGDLDGVIAAVEEHFSKVKWTKVTGSARCAVLERIVAESDLPGVRRVLECGGFVGHSALCFARALRRRWEGVGHHEKNEWRVWSLEQHPLVARVARQILKYAGVLAPSKFRAAADNLVGSGVQVIVGRSEAGIKVLARQHAGLVPTIDLMYLDHAQWRYHLDVELARSGGLLRRGSIVVGNNCLFPGRPLFIGYGLASSRAGLCHFELVPLRVEDLVEDYREERSQLRVQLEDWLGVCILSKGCDEEDGQIEATTTTKTKPKATTITTAAPRPAPEFWGLAEEVQRVQRSSQSGPVDWEAHAARIRTSLGTLLQSLGVEPNKSSRWLQCAEKGGCSGVHSQVDYAKDMRQEQFELLLGMEDGLFMT</sequence>
<dbReference type="InterPro" id="IPR002935">
    <property type="entry name" value="SAM_O-MeTrfase"/>
</dbReference>
<dbReference type="GO" id="GO:0032259">
    <property type="term" value="P:methylation"/>
    <property type="evidence" value="ECO:0007669"/>
    <property type="project" value="UniProtKB-KW"/>
</dbReference>
<evidence type="ECO:0000256" key="1">
    <source>
        <dbReference type="ARBA" id="ARBA00022603"/>
    </source>
</evidence>
<gene>
    <name evidence="7" type="ORF">PGLA1383_LOCUS2458</name>
</gene>
<dbReference type="InterPro" id="IPR029063">
    <property type="entry name" value="SAM-dependent_MTases_sf"/>
</dbReference>
<dbReference type="Pfam" id="PF01535">
    <property type="entry name" value="PPR"/>
    <property type="match status" value="1"/>
</dbReference>
<dbReference type="GO" id="GO:0008171">
    <property type="term" value="F:O-methyltransferase activity"/>
    <property type="evidence" value="ECO:0007669"/>
    <property type="project" value="InterPro"/>
</dbReference>
<organism evidence="7 8">
    <name type="scientific">Polarella glacialis</name>
    <name type="common">Dinoflagellate</name>
    <dbReference type="NCBI Taxonomy" id="89957"/>
    <lineage>
        <taxon>Eukaryota</taxon>
        <taxon>Sar</taxon>
        <taxon>Alveolata</taxon>
        <taxon>Dinophyceae</taxon>
        <taxon>Suessiales</taxon>
        <taxon>Suessiaceae</taxon>
        <taxon>Polarella</taxon>
    </lineage>
</organism>
<dbReference type="PANTHER" id="PTHR46653:SF1">
    <property type="entry name" value="SPECIFICITY PROTEIN PHOSPHATASE, PUTATIVE-RELATED"/>
    <property type="match status" value="1"/>
</dbReference>
<evidence type="ECO:0000256" key="3">
    <source>
        <dbReference type="ARBA" id="ARBA00022691"/>
    </source>
</evidence>
<dbReference type="SMART" id="SM00195">
    <property type="entry name" value="DSPc"/>
    <property type="match status" value="1"/>
</dbReference>
<dbReference type="InterPro" id="IPR002885">
    <property type="entry name" value="PPR_rpt"/>
</dbReference>
<dbReference type="InterPro" id="IPR011990">
    <property type="entry name" value="TPR-like_helical_dom_sf"/>
</dbReference>
<protein>
    <recommendedName>
        <fullName evidence="6">Tyrosine-protein phosphatase domain-containing protein</fullName>
    </recommendedName>
</protein>
<dbReference type="Pfam" id="PF00782">
    <property type="entry name" value="DSPc"/>
    <property type="match status" value="1"/>
</dbReference>
<dbReference type="Gene3D" id="1.25.40.10">
    <property type="entry name" value="Tetratricopeptide repeat domain"/>
    <property type="match status" value="1"/>
</dbReference>
<dbReference type="InterPro" id="IPR000340">
    <property type="entry name" value="Dual-sp_phosphatase_cat-dom"/>
</dbReference>